<organism evidence="2 3">
    <name type="scientific">Rotaria magnacalcarata</name>
    <dbReference type="NCBI Taxonomy" id="392030"/>
    <lineage>
        <taxon>Eukaryota</taxon>
        <taxon>Metazoa</taxon>
        <taxon>Spiralia</taxon>
        <taxon>Gnathifera</taxon>
        <taxon>Rotifera</taxon>
        <taxon>Eurotatoria</taxon>
        <taxon>Bdelloidea</taxon>
        <taxon>Philodinida</taxon>
        <taxon>Philodinidae</taxon>
        <taxon>Rotaria</taxon>
    </lineage>
</organism>
<dbReference type="AlphaFoldDB" id="A0A816LIU1"/>
<dbReference type="InterPro" id="IPR051082">
    <property type="entry name" value="Pentapeptide-BTB/POZ_domain"/>
</dbReference>
<dbReference type="Proteomes" id="UP000663824">
    <property type="component" value="Unassembled WGS sequence"/>
</dbReference>
<dbReference type="PANTHER" id="PTHR14136">
    <property type="entry name" value="BTB_POZ DOMAIN-CONTAINING PROTEIN KCTD9"/>
    <property type="match status" value="1"/>
</dbReference>
<reference evidence="2" key="1">
    <citation type="submission" date="2021-02" db="EMBL/GenBank/DDBJ databases">
        <authorList>
            <person name="Nowell W R."/>
        </authorList>
    </citation>
    <scope>NUCLEOTIDE SEQUENCE</scope>
</reference>
<evidence type="ECO:0000256" key="1">
    <source>
        <dbReference type="SAM" id="Phobius"/>
    </source>
</evidence>
<feature type="transmembrane region" description="Helical" evidence="1">
    <location>
        <begin position="33"/>
        <end position="55"/>
    </location>
</feature>
<dbReference type="PANTHER" id="PTHR14136:SF17">
    <property type="entry name" value="BTB_POZ DOMAIN-CONTAINING PROTEIN KCTD9"/>
    <property type="match status" value="1"/>
</dbReference>
<dbReference type="SUPFAM" id="SSF141571">
    <property type="entry name" value="Pentapeptide repeat-like"/>
    <property type="match status" value="1"/>
</dbReference>
<keyword evidence="1" id="KW-1133">Transmembrane helix</keyword>
<keyword evidence="1" id="KW-0472">Membrane</keyword>
<evidence type="ECO:0000313" key="2">
    <source>
        <dbReference type="EMBL" id="CAF1939035.1"/>
    </source>
</evidence>
<name>A0A816LIU1_9BILA</name>
<dbReference type="InterPro" id="IPR001646">
    <property type="entry name" value="5peptide_repeat"/>
</dbReference>
<proteinExistence type="predicted"/>
<evidence type="ECO:0008006" key="4">
    <source>
        <dbReference type="Google" id="ProtNLM"/>
    </source>
</evidence>
<dbReference type="EMBL" id="CAJNRE010001338">
    <property type="protein sequence ID" value="CAF1939035.1"/>
    <property type="molecule type" value="Genomic_DNA"/>
</dbReference>
<protein>
    <recommendedName>
        <fullName evidence="4">Pentapeptide repeat-containing protein</fullName>
    </recommendedName>
</protein>
<keyword evidence="1" id="KW-0812">Transmembrane</keyword>
<evidence type="ECO:0000313" key="3">
    <source>
        <dbReference type="Proteomes" id="UP000663824"/>
    </source>
</evidence>
<sequence>MLMHRWSPPSQMIPITSLDNNSTSDTQRMRLRCCTVIIFALILLVLISFSIVYTLQKESLFNEEYKRKQQDEFNQRQQLLFDTYTQDISSTFLQITGNNHTDEKFLRHIQSKTLMILRDLEVKRKKDVLLFLYERNLIQNNRLNLYGADLNNVELACPHNFHRFNIKGVLWSNAKFINCHLTSATFDYTYLINARFINSTLRAASFIEAKLDHSYFLQTIIMNNNFHGASLIQADFLQADVVQGNHFSNADLYQAKLTNGQLEGKQASTIKNHYFHARFPNGSFGSLTPEENLIINGNAEMECFLNEQTTWTTIDPNTVLSAEKFENITNENVTMNVINWGNCSFAISGKTRVYQDIVLLSYSILIDTHNAAISFMGFASCDKSYFQIHMYRSDNILHESIIYRKIEKVIEPYNEKSMDPYGGPRHLLRAHTRRIQIDFGVETPEDYIKCHFDNITLTIDQMKAL</sequence>
<gene>
    <name evidence="2" type="ORF">MBJ925_LOCUS5246</name>
</gene>
<comment type="caution">
    <text evidence="2">The sequence shown here is derived from an EMBL/GenBank/DDBJ whole genome shotgun (WGS) entry which is preliminary data.</text>
</comment>
<accession>A0A816LIU1</accession>
<dbReference type="Gene3D" id="2.160.20.80">
    <property type="entry name" value="E3 ubiquitin-protein ligase SopA"/>
    <property type="match status" value="1"/>
</dbReference>
<dbReference type="Pfam" id="PF13599">
    <property type="entry name" value="Pentapeptide_4"/>
    <property type="match status" value="1"/>
</dbReference>